<proteinExistence type="predicted"/>
<comment type="caution">
    <text evidence="1">The sequence shown here is derived from an EMBL/GenBank/DDBJ whole genome shotgun (WGS) entry which is preliminary data.</text>
</comment>
<accession>A0ABU1A0Z9</accession>
<name>A0ABU1A0Z9_9FLAO</name>
<reference evidence="1 2" key="1">
    <citation type="submission" date="2023-08" db="EMBL/GenBank/DDBJ databases">
        <title>Mesonia sp. MT50, isolated from deep-sea sediment of the Mariana Trench.</title>
        <authorList>
            <person name="Fu H."/>
        </authorList>
    </citation>
    <scope>NUCLEOTIDE SEQUENCE [LARGE SCALE GENOMIC DNA]</scope>
    <source>
        <strain evidence="1 2">MT50</strain>
    </source>
</reference>
<dbReference type="Proteomes" id="UP001230915">
    <property type="component" value="Unassembled WGS sequence"/>
</dbReference>
<evidence type="ECO:0000313" key="1">
    <source>
        <dbReference type="EMBL" id="MDQ7916554.1"/>
    </source>
</evidence>
<gene>
    <name evidence="1" type="ORF">RBU60_03125</name>
</gene>
<dbReference type="EMBL" id="JAVHUL010000005">
    <property type="protein sequence ID" value="MDQ7916554.1"/>
    <property type="molecule type" value="Genomic_DNA"/>
</dbReference>
<organism evidence="1 2">
    <name type="scientific">Mesonia profundi</name>
    <dbReference type="NCBI Taxonomy" id="3070998"/>
    <lineage>
        <taxon>Bacteria</taxon>
        <taxon>Pseudomonadati</taxon>
        <taxon>Bacteroidota</taxon>
        <taxon>Flavobacteriia</taxon>
        <taxon>Flavobacteriales</taxon>
        <taxon>Flavobacteriaceae</taxon>
        <taxon>Mesonia</taxon>
    </lineage>
</organism>
<keyword evidence="2" id="KW-1185">Reference proteome</keyword>
<sequence length="213" mass="25534">MVDLSLFDIEQELKKRHAYPYEWGRKQNNIWDDYTNFIYKTPHWEPVVEVMKATIEAYDLDKKELFQYAANRWYNFWSAMAVEKIFTQIEGVVPALNPKDRLVDFNLSGIDFDHKTSVFPKGFKQTLYYAQNHKEELLNWLYKNQSQQQRKHLENRLFLVVYAQDGEHWKLKAEITWLQSIIQKYVSTFEASLLTPLNWNEKSALSDIIWAVQ</sequence>
<dbReference type="RefSeq" id="WP_308863205.1">
    <property type="nucleotide sequence ID" value="NZ_JAVHUL010000005.1"/>
</dbReference>
<protein>
    <submittedName>
        <fullName evidence="1">Uncharacterized protein</fullName>
    </submittedName>
</protein>
<evidence type="ECO:0000313" key="2">
    <source>
        <dbReference type="Proteomes" id="UP001230915"/>
    </source>
</evidence>